<dbReference type="Proteomes" id="UP000186922">
    <property type="component" value="Unassembled WGS sequence"/>
</dbReference>
<dbReference type="EMBL" id="BDGG01000008">
    <property type="protein sequence ID" value="GAV02553.1"/>
    <property type="molecule type" value="Genomic_DNA"/>
</dbReference>
<organism evidence="3 4">
    <name type="scientific">Ramazzottius varieornatus</name>
    <name type="common">Water bear</name>
    <name type="synonym">Tardigrade</name>
    <dbReference type="NCBI Taxonomy" id="947166"/>
    <lineage>
        <taxon>Eukaryota</taxon>
        <taxon>Metazoa</taxon>
        <taxon>Ecdysozoa</taxon>
        <taxon>Tardigrada</taxon>
        <taxon>Eutardigrada</taxon>
        <taxon>Parachela</taxon>
        <taxon>Hypsibioidea</taxon>
        <taxon>Ramazzottiidae</taxon>
        <taxon>Ramazzottius</taxon>
    </lineage>
</organism>
<comment type="caution">
    <text evidence="3">The sequence shown here is derived from an EMBL/GenBank/DDBJ whole genome shotgun (WGS) entry which is preliminary data.</text>
</comment>
<evidence type="ECO:0000313" key="4">
    <source>
        <dbReference type="Proteomes" id="UP000186922"/>
    </source>
</evidence>
<feature type="region of interest" description="Disordered" evidence="1">
    <location>
        <begin position="28"/>
        <end position="71"/>
    </location>
</feature>
<keyword evidence="2" id="KW-0732">Signal</keyword>
<reference evidence="3 4" key="1">
    <citation type="journal article" date="2016" name="Nat. Commun.">
        <title>Extremotolerant tardigrade genome and improved radiotolerance of human cultured cells by tardigrade-unique protein.</title>
        <authorList>
            <person name="Hashimoto T."/>
            <person name="Horikawa D.D."/>
            <person name="Saito Y."/>
            <person name="Kuwahara H."/>
            <person name="Kozuka-Hata H."/>
            <person name="Shin-I T."/>
            <person name="Minakuchi Y."/>
            <person name="Ohishi K."/>
            <person name="Motoyama A."/>
            <person name="Aizu T."/>
            <person name="Enomoto A."/>
            <person name="Kondo K."/>
            <person name="Tanaka S."/>
            <person name="Hara Y."/>
            <person name="Koshikawa S."/>
            <person name="Sagara H."/>
            <person name="Miura T."/>
            <person name="Yokobori S."/>
            <person name="Miyagawa K."/>
            <person name="Suzuki Y."/>
            <person name="Kubo T."/>
            <person name="Oyama M."/>
            <person name="Kohara Y."/>
            <person name="Fujiyama A."/>
            <person name="Arakawa K."/>
            <person name="Katayama T."/>
            <person name="Toyoda A."/>
            <person name="Kunieda T."/>
        </authorList>
    </citation>
    <scope>NUCLEOTIDE SEQUENCE [LARGE SCALE GENOMIC DNA]</scope>
    <source>
        <strain evidence="3 4">YOKOZUNA-1</strain>
    </source>
</reference>
<protein>
    <submittedName>
        <fullName evidence="3">Uncharacterized protein</fullName>
    </submittedName>
</protein>
<evidence type="ECO:0000313" key="3">
    <source>
        <dbReference type="EMBL" id="GAV02553.1"/>
    </source>
</evidence>
<proteinExistence type="predicted"/>
<dbReference type="AlphaFoldDB" id="A0A1D1VQT8"/>
<sequence length="128" mass="14093">MQYFWVTCICLIGLVWFTRGANVVQKADSGPRRAIEKPEIPHESQKPAQAAQRRPKKVRPTTPVPTTTPTTTTTLSEVEIHARAPGSAVPVKKIPAVTYAAARTTVKSEDVDAALVYGPRIMMLERLK</sequence>
<name>A0A1D1VQT8_RAMVA</name>
<feature type="compositionally biased region" description="Low complexity" evidence="1">
    <location>
        <begin position="60"/>
        <end position="71"/>
    </location>
</feature>
<evidence type="ECO:0000256" key="1">
    <source>
        <dbReference type="SAM" id="MobiDB-lite"/>
    </source>
</evidence>
<feature type="chain" id="PRO_5008898733" evidence="2">
    <location>
        <begin position="21"/>
        <end position="128"/>
    </location>
</feature>
<feature type="compositionally biased region" description="Basic and acidic residues" evidence="1">
    <location>
        <begin position="29"/>
        <end position="45"/>
    </location>
</feature>
<keyword evidence="4" id="KW-1185">Reference proteome</keyword>
<feature type="signal peptide" evidence="2">
    <location>
        <begin position="1"/>
        <end position="20"/>
    </location>
</feature>
<evidence type="ECO:0000256" key="2">
    <source>
        <dbReference type="SAM" id="SignalP"/>
    </source>
</evidence>
<accession>A0A1D1VQT8</accession>
<gene>
    <name evidence="3" type="primary">RvY_13100-1</name>
    <name evidence="3" type="synonym">RvY_13100.1</name>
    <name evidence="3" type="ORF">RvY_13100</name>
</gene>